<dbReference type="EMBL" id="BAAAQD010000001">
    <property type="protein sequence ID" value="GAA1499776.1"/>
    <property type="molecule type" value="Genomic_DNA"/>
</dbReference>
<feature type="compositionally biased region" description="Basic residues" evidence="1">
    <location>
        <begin position="120"/>
        <end position="129"/>
    </location>
</feature>
<protein>
    <submittedName>
        <fullName evidence="2">Uncharacterized protein</fullName>
    </submittedName>
</protein>
<comment type="caution">
    <text evidence="2">The sequence shown here is derived from an EMBL/GenBank/DDBJ whole genome shotgun (WGS) entry which is preliminary data.</text>
</comment>
<accession>A0ABN1ZJ16</accession>
<sequence length="146" mass="16408">MRISPVFFNAGRWGLAYSTVPGRWSEQRVTPLIERIGTVLPGGEKPHPVMFINEASDDPTNLPAHIREHCLKNRRPMFDKAIGSEHADNQYNGAINADEFFCVFRNWLAELPQPDPHRSVACRRTRRAGPRTGWCPAGSRRASGVS</sequence>
<evidence type="ECO:0000313" key="2">
    <source>
        <dbReference type="EMBL" id="GAA1499776.1"/>
    </source>
</evidence>
<reference evidence="2 3" key="1">
    <citation type="journal article" date="2019" name="Int. J. Syst. Evol. Microbiol.">
        <title>The Global Catalogue of Microorganisms (GCM) 10K type strain sequencing project: providing services to taxonomists for standard genome sequencing and annotation.</title>
        <authorList>
            <consortium name="The Broad Institute Genomics Platform"/>
            <consortium name="The Broad Institute Genome Sequencing Center for Infectious Disease"/>
            <person name="Wu L."/>
            <person name="Ma J."/>
        </authorList>
    </citation>
    <scope>NUCLEOTIDE SEQUENCE [LARGE SCALE GENOMIC DNA]</scope>
    <source>
        <strain evidence="2 3">JCM 15933</strain>
    </source>
</reference>
<gene>
    <name evidence="2" type="ORF">GCM10009827_003390</name>
</gene>
<proteinExistence type="predicted"/>
<dbReference type="RefSeq" id="WP_344498720.1">
    <property type="nucleotide sequence ID" value="NZ_BAAAQD010000001.1"/>
</dbReference>
<keyword evidence="3" id="KW-1185">Reference proteome</keyword>
<organism evidence="2 3">
    <name type="scientific">Dactylosporangium maewongense</name>
    <dbReference type="NCBI Taxonomy" id="634393"/>
    <lineage>
        <taxon>Bacteria</taxon>
        <taxon>Bacillati</taxon>
        <taxon>Actinomycetota</taxon>
        <taxon>Actinomycetes</taxon>
        <taxon>Micromonosporales</taxon>
        <taxon>Micromonosporaceae</taxon>
        <taxon>Dactylosporangium</taxon>
    </lineage>
</organism>
<evidence type="ECO:0000313" key="3">
    <source>
        <dbReference type="Proteomes" id="UP001501470"/>
    </source>
</evidence>
<evidence type="ECO:0000256" key="1">
    <source>
        <dbReference type="SAM" id="MobiDB-lite"/>
    </source>
</evidence>
<dbReference type="Proteomes" id="UP001501470">
    <property type="component" value="Unassembled WGS sequence"/>
</dbReference>
<feature type="region of interest" description="Disordered" evidence="1">
    <location>
        <begin position="115"/>
        <end position="146"/>
    </location>
</feature>
<name>A0ABN1ZJ16_9ACTN</name>